<dbReference type="EMBL" id="BJNW01000002">
    <property type="protein sequence ID" value="GEC98095.1"/>
    <property type="molecule type" value="Genomic_DNA"/>
</dbReference>
<dbReference type="SUPFAM" id="SSF56801">
    <property type="entry name" value="Acetyl-CoA synthetase-like"/>
    <property type="match status" value="1"/>
</dbReference>
<comment type="caution">
    <text evidence="3">The sequence shown here is derived from an EMBL/GenBank/DDBJ whole genome shotgun (WGS) entry which is preliminary data.</text>
</comment>
<sequence length="581" mass="63253">MRGNGRAGNLAHMAEANSRDFLAARPWTASYDPGVPRDLDLPETSLVHMLEKSVARHGGKTAVEFFGAGMTYARLGDQVQRAAEGLRIMGVQAGDRVAIVLPNCPQHIVAFYAVLRLGAIVVEHNPLYTAPELRHQFEDHGARVVIAWDKIATSILQMPEDLAVEHVVAVDITEGMSPLMRLGLRLPVKKLREQRRELTQSAPGAIAWKTLVAHEPLRTDHPRPTAHDIALLQYTSGTTGNPKGAMLSHRNLESNALMGRHWLDSSSDEVVYGVLPLFHAFGLTLGLTFAMSLGAKLVLFPTVRGDLILRAMKKSMPTVLPAVPPVYQKVLDTAEETGVELSGIRVAVSGAMTLPVPLVGTWEDATGGMLIEGYGLTECSPLVACNPLNEHRRAGSIGIPFPSTDIRMVEPGTDDDVPVDAEGELLVKGPQVTRGYWKRPEETAELFTEDGWLRTGDVVTVDEDGFLRVVDRIKEVIITGGFNVAPTEVETALKLHDSVADAAVVGIPNADGNETVVAAVVLEPGTTLDEAALRQHCYDKVTRYKVPRRIVAMADLPRTMLGKTLRRAVKEEILERKLLDS</sequence>
<dbReference type="STRING" id="1272.GCA_900014985_01437"/>
<dbReference type="PANTHER" id="PTHR43767:SF12">
    <property type="entry name" value="AMP-DEPENDENT SYNTHETASE AND LIGASE"/>
    <property type="match status" value="1"/>
</dbReference>
<feature type="domain" description="AMP-binding enzyme C-terminal" evidence="2">
    <location>
        <begin position="488"/>
        <end position="563"/>
    </location>
</feature>
<dbReference type="PROSITE" id="PS00455">
    <property type="entry name" value="AMP_BINDING"/>
    <property type="match status" value="1"/>
</dbReference>
<evidence type="ECO:0000259" key="2">
    <source>
        <dbReference type="Pfam" id="PF13193"/>
    </source>
</evidence>
<dbReference type="GO" id="GO:0016877">
    <property type="term" value="F:ligase activity, forming carbon-sulfur bonds"/>
    <property type="evidence" value="ECO:0007669"/>
    <property type="project" value="UniProtKB-ARBA"/>
</dbReference>
<dbReference type="NCBIfam" id="NF004114">
    <property type="entry name" value="PRK05605.1"/>
    <property type="match status" value="1"/>
</dbReference>
<dbReference type="InterPro" id="IPR000873">
    <property type="entry name" value="AMP-dep_synth/lig_dom"/>
</dbReference>
<dbReference type="Pfam" id="PF00501">
    <property type="entry name" value="AMP-binding"/>
    <property type="match status" value="1"/>
</dbReference>
<reference evidence="3 4" key="1">
    <citation type="submission" date="2019-06" db="EMBL/GenBank/DDBJ databases">
        <title>Whole genome shotgun sequence of Kocuria varians NBRC 15358.</title>
        <authorList>
            <person name="Hosoyama A."/>
            <person name="Uohara A."/>
            <person name="Ohji S."/>
            <person name="Ichikawa N."/>
        </authorList>
    </citation>
    <scope>NUCLEOTIDE SEQUENCE [LARGE SCALE GENOMIC DNA]</scope>
    <source>
        <strain evidence="3 4">NBRC 15358</strain>
    </source>
</reference>
<dbReference type="CDD" id="cd05936">
    <property type="entry name" value="FC-FACS_FadD_like"/>
    <property type="match status" value="1"/>
</dbReference>
<feature type="domain" description="AMP-dependent synthetase/ligase" evidence="1">
    <location>
        <begin position="50"/>
        <end position="437"/>
    </location>
</feature>
<evidence type="ECO:0000313" key="3">
    <source>
        <dbReference type="EMBL" id="GEC98095.1"/>
    </source>
</evidence>
<evidence type="ECO:0000259" key="1">
    <source>
        <dbReference type="Pfam" id="PF00501"/>
    </source>
</evidence>
<dbReference type="Proteomes" id="UP000315730">
    <property type="component" value="Unassembled WGS sequence"/>
</dbReference>
<name>A0A4Y4CYT3_KOCVA</name>
<keyword evidence="4" id="KW-1185">Reference proteome</keyword>
<dbReference type="InterPro" id="IPR045851">
    <property type="entry name" value="AMP-bd_C_sf"/>
</dbReference>
<dbReference type="AlphaFoldDB" id="A0A4Y4CYT3"/>
<dbReference type="Pfam" id="PF13193">
    <property type="entry name" value="AMP-binding_C"/>
    <property type="match status" value="1"/>
</dbReference>
<proteinExistence type="predicted"/>
<dbReference type="InterPro" id="IPR020845">
    <property type="entry name" value="AMP-binding_CS"/>
</dbReference>
<keyword evidence="3" id="KW-0436">Ligase</keyword>
<gene>
    <name evidence="3" type="ORF">KVA01_02500</name>
</gene>
<dbReference type="Gene3D" id="3.40.50.12780">
    <property type="entry name" value="N-terminal domain of ligase-like"/>
    <property type="match status" value="1"/>
</dbReference>
<organism evidence="3 4">
    <name type="scientific">Kocuria varians</name>
    <name type="common">Micrococcus varians</name>
    <dbReference type="NCBI Taxonomy" id="1272"/>
    <lineage>
        <taxon>Bacteria</taxon>
        <taxon>Bacillati</taxon>
        <taxon>Actinomycetota</taxon>
        <taxon>Actinomycetes</taxon>
        <taxon>Micrococcales</taxon>
        <taxon>Micrococcaceae</taxon>
        <taxon>Kocuria</taxon>
    </lineage>
</organism>
<evidence type="ECO:0000313" key="4">
    <source>
        <dbReference type="Proteomes" id="UP000315730"/>
    </source>
</evidence>
<dbReference type="Gene3D" id="3.30.300.30">
    <property type="match status" value="1"/>
</dbReference>
<dbReference type="InterPro" id="IPR042099">
    <property type="entry name" value="ANL_N_sf"/>
</dbReference>
<protein>
    <submittedName>
        <fullName evidence="3">Long-chain-fatty-acid--CoA ligase</fullName>
    </submittedName>
</protein>
<dbReference type="InterPro" id="IPR025110">
    <property type="entry name" value="AMP-bd_C"/>
</dbReference>
<dbReference type="PANTHER" id="PTHR43767">
    <property type="entry name" value="LONG-CHAIN-FATTY-ACID--COA LIGASE"/>
    <property type="match status" value="1"/>
</dbReference>
<accession>A0A4Y4CYT3</accession>
<dbReference type="InterPro" id="IPR050237">
    <property type="entry name" value="ATP-dep_AMP-bd_enzyme"/>
</dbReference>